<evidence type="ECO:0000256" key="5">
    <source>
        <dbReference type="ARBA" id="ARBA00023136"/>
    </source>
</evidence>
<sequence>MIGNGTVRDTLFVNSFFTLATSVVTAAGGFLFWTLNARLFTAAQVGLAGALLGACSTISSGSLLGFNQTLVRRLHATSEPSRLLNTSLLLVAAAGTTVAAGYALIVPALVPDLGPIRSNLPIFVAFVLVSAMTGVNLATDAIFVGHQQTRLNFVIDGVLQNVVKLALPPMLGWLGAYGMFFSAGAATLAAVMASVLVLVRWFDYRPRLEIDRQLVRSEFAFSSGTYVAELLDLVPPLVMPLLIVRALGPESAAAYFIAFQMAGLLYTGVFAVSQSTFAEGCRQRESLRALTRRAGRLLMFAPVGGLVMAGAGPVVLGLVGPEYRAGGTGTLVVFSLGAAVVAPTALSTALLRLTGQIGAMVAMAVLRNGATCLLALLLLSRGLIWAALAWVAGEAVSLIVPAWALARRAVWKARS</sequence>
<dbReference type="EMBL" id="JBIAZU010000003">
    <property type="protein sequence ID" value="MFF5291484.1"/>
    <property type="molecule type" value="Genomic_DNA"/>
</dbReference>
<name>A0ABW6WDV5_9ACTN</name>
<evidence type="ECO:0000256" key="1">
    <source>
        <dbReference type="ARBA" id="ARBA00004651"/>
    </source>
</evidence>
<evidence type="ECO:0000256" key="6">
    <source>
        <dbReference type="SAM" id="Phobius"/>
    </source>
</evidence>
<accession>A0ABW6WDV5</accession>
<comment type="subcellular location">
    <subcellularLocation>
        <location evidence="1">Cell membrane</location>
        <topology evidence="1">Multi-pass membrane protein</topology>
    </subcellularLocation>
</comment>
<feature type="transmembrane region" description="Helical" evidence="6">
    <location>
        <begin position="297"/>
        <end position="319"/>
    </location>
</feature>
<keyword evidence="3 6" id="KW-0812">Transmembrane</keyword>
<dbReference type="Proteomes" id="UP001602245">
    <property type="component" value="Unassembled WGS sequence"/>
</dbReference>
<keyword evidence="2" id="KW-1003">Cell membrane</keyword>
<feature type="transmembrane region" description="Helical" evidence="6">
    <location>
        <begin position="12"/>
        <end position="33"/>
    </location>
</feature>
<gene>
    <name evidence="7" type="ORF">ACFY35_18740</name>
</gene>
<reference evidence="7 8" key="1">
    <citation type="submission" date="2024-10" db="EMBL/GenBank/DDBJ databases">
        <title>The Natural Products Discovery Center: Release of the First 8490 Sequenced Strains for Exploring Actinobacteria Biosynthetic Diversity.</title>
        <authorList>
            <person name="Kalkreuter E."/>
            <person name="Kautsar S.A."/>
            <person name="Yang D."/>
            <person name="Bader C.D."/>
            <person name="Teijaro C.N."/>
            <person name="Fluegel L."/>
            <person name="Davis C.M."/>
            <person name="Simpson J.R."/>
            <person name="Lauterbach L."/>
            <person name="Steele A.D."/>
            <person name="Gui C."/>
            <person name="Meng S."/>
            <person name="Li G."/>
            <person name="Viehrig K."/>
            <person name="Ye F."/>
            <person name="Su P."/>
            <person name="Kiefer A.F."/>
            <person name="Nichols A."/>
            <person name="Cepeda A.J."/>
            <person name="Yan W."/>
            <person name="Fan B."/>
            <person name="Jiang Y."/>
            <person name="Adhikari A."/>
            <person name="Zheng C.-J."/>
            <person name="Schuster L."/>
            <person name="Cowan T.M."/>
            <person name="Smanski M.J."/>
            <person name="Chevrette M.G."/>
            <person name="De Carvalho L.P.S."/>
            <person name="Shen B."/>
        </authorList>
    </citation>
    <scope>NUCLEOTIDE SEQUENCE [LARGE SCALE GENOMIC DNA]</scope>
    <source>
        <strain evidence="7 8">NPDC000087</strain>
    </source>
</reference>
<dbReference type="InterPro" id="IPR050833">
    <property type="entry name" value="Poly_Biosynth_Transport"/>
</dbReference>
<proteinExistence type="predicted"/>
<evidence type="ECO:0000256" key="4">
    <source>
        <dbReference type="ARBA" id="ARBA00022989"/>
    </source>
</evidence>
<evidence type="ECO:0000313" key="8">
    <source>
        <dbReference type="Proteomes" id="UP001602245"/>
    </source>
</evidence>
<protein>
    <submittedName>
        <fullName evidence="7">Lipopolysaccharide biosynthesis protein</fullName>
    </submittedName>
</protein>
<keyword evidence="4 6" id="KW-1133">Transmembrane helix</keyword>
<feature type="transmembrane region" description="Helical" evidence="6">
    <location>
        <begin position="331"/>
        <end position="351"/>
    </location>
</feature>
<feature type="transmembrane region" description="Helical" evidence="6">
    <location>
        <begin position="87"/>
        <end position="110"/>
    </location>
</feature>
<feature type="transmembrane region" description="Helical" evidence="6">
    <location>
        <begin position="122"/>
        <end position="144"/>
    </location>
</feature>
<comment type="caution">
    <text evidence="7">The sequence shown here is derived from an EMBL/GenBank/DDBJ whole genome shotgun (WGS) entry which is preliminary data.</text>
</comment>
<evidence type="ECO:0000256" key="2">
    <source>
        <dbReference type="ARBA" id="ARBA00022475"/>
    </source>
</evidence>
<keyword evidence="8" id="KW-1185">Reference proteome</keyword>
<feature type="transmembrane region" description="Helical" evidence="6">
    <location>
        <begin position="384"/>
        <end position="406"/>
    </location>
</feature>
<dbReference type="Pfam" id="PF13440">
    <property type="entry name" value="Polysacc_synt_3"/>
    <property type="match status" value="1"/>
</dbReference>
<feature type="transmembrane region" description="Helical" evidence="6">
    <location>
        <begin position="219"/>
        <end position="243"/>
    </location>
</feature>
<evidence type="ECO:0000256" key="3">
    <source>
        <dbReference type="ARBA" id="ARBA00022692"/>
    </source>
</evidence>
<organism evidence="7 8">
    <name type="scientific">Paractinoplanes globisporus</name>
    <dbReference type="NCBI Taxonomy" id="113565"/>
    <lineage>
        <taxon>Bacteria</taxon>
        <taxon>Bacillati</taxon>
        <taxon>Actinomycetota</taxon>
        <taxon>Actinomycetes</taxon>
        <taxon>Micromonosporales</taxon>
        <taxon>Micromonosporaceae</taxon>
        <taxon>Paractinoplanes</taxon>
    </lineage>
</organism>
<feature type="transmembrane region" description="Helical" evidence="6">
    <location>
        <begin position="255"/>
        <end position="277"/>
    </location>
</feature>
<dbReference type="PANTHER" id="PTHR30250:SF11">
    <property type="entry name" value="O-ANTIGEN TRANSPORTER-RELATED"/>
    <property type="match status" value="1"/>
</dbReference>
<evidence type="ECO:0000313" key="7">
    <source>
        <dbReference type="EMBL" id="MFF5291484.1"/>
    </source>
</evidence>
<dbReference type="PANTHER" id="PTHR30250">
    <property type="entry name" value="PST FAMILY PREDICTED COLANIC ACID TRANSPORTER"/>
    <property type="match status" value="1"/>
</dbReference>
<keyword evidence="5 6" id="KW-0472">Membrane</keyword>
<feature type="transmembrane region" description="Helical" evidence="6">
    <location>
        <begin position="151"/>
        <end position="171"/>
    </location>
</feature>
<feature type="transmembrane region" description="Helical" evidence="6">
    <location>
        <begin position="358"/>
        <end position="378"/>
    </location>
</feature>
<feature type="transmembrane region" description="Helical" evidence="6">
    <location>
        <begin position="177"/>
        <end position="199"/>
    </location>
</feature>
<feature type="transmembrane region" description="Helical" evidence="6">
    <location>
        <begin position="45"/>
        <end position="66"/>
    </location>
</feature>
<dbReference type="RefSeq" id="WP_020515503.1">
    <property type="nucleotide sequence ID" value="NZ_JBIAZU010000003.1"/>
</dbReference>